<dbReference type="EMBL" id="LGKO01000005">
    <property type="protein sequence ID" value="KPL82653.1"/>
    <property type="molecule type" value="Genomic_DNA"/>
</dbReference>
<gene>
    <name evidence="1" type="ORF">SE15_11180</name>
</gene>
<dbReference type="RefSeq" id="WP_054522182.1">
    <property type="nucleotide sequence ID" value="NZ_LGKO01000005.1"/>
</dbReference>
<dbReference type="AlphaFoldDB" id="A0A0P6YC22"/>
<sequence>MIENLSQLTQQAIAEFKKALAQPMDPNALKKAGVTQATGLVAYDLQAPAKNLFPVLTPIRNRTPRVSGGGGTSTNWKAVIGINTAGLRGFVPEGERNGVITTQVVDKSAPYRTLGLEDSITFEAERAAVGFEDIRATQAQRLLWATMIEEELADLGGNYSVALGTPDAPTVTTDSTGGSIPAGTYNVIVVALTLYGYLASSVTGGVVGQVSVTPAGGGSAFTYGGGSSNKSSPTSTGVLTGSTNVIKASVPVVPGAVAYAWYVGTSGNELLQAITTINSVVLTSLQTSGRQNASEITADNSRNLLSYDGILYQAWASGSGAYIKNMPTGTPGSGTPLTASGDGGIEEINEMFRWMWDNYRISPTRIYVNAQEADNITKKVLTASAAQIPYVTGSEFTAGMRVKSLLNRFAMGVAPEVPLEIHPNMPPGTLLAVTEQLPYPLNGVPNVMEMRLRQDYYQIEWPQRTRKYESGVYFDGVFAHYFPPSIGIITNIGNG</sequence>
<name>A0A0P6YC22_9CHLR</name>
<evidence type="ECO:0000313" key="1">
    <source>
        <dbReference type="EMBL" id="KPL82653.1"/>
    </source>
</evidence>
<reference evidence="1 2" key="1">
    <citation type="submission" date="2015-07" db="EMBL/GenBank/DDBJ databases">
        <title>Whole genome sequence of Thermanaerothrix daxensis DSM 23592.</title>
        <authorList>
            <person name="Hemp J."/>
            <person name="Ward L.M."/>
            <person name="Pace L.A."/>
            <person name="Fischer W.W."/>
        </authorList>
    </citation>
    <scope>NUCLEOTIDE SEQUENCE [LARGE SCALE GENOMIC DNA]</scope>
    <source>
        <strain evidence="1 2">GNS-1</strain>
    </source>
</reference>
<dbReference type="STRING" id="869279.SE15_11180"/>
<dbReference type="Proteomes" id="UP000050544">
    <property type="component" value="Unassembled WGS sequence"/>
</dbReference>
<accession>A0A0P6YC22</accession>
<dbReference type="OrthoDB" id="3078543at2"/>
<proteinExistence type="predicted"/>
<evidence type="ECO:0000313" key="2">
    <source>
        <dbReference type="Proteomes" id="UP000050544"/>
    </source>
</evidence>
<organism evidence="1 2">
    <name type="scientific">Thermanaerothrix daxensis</name>
    <dbReference type="NCBI Taxonomy" id="869279"/>
    <lineage>
        <taxon>Bacteria</taxon>
        <taxon>Bacillati</taxon>
        <taxon>Chloroflexota</taxon>
        <taxon>Anaerolineae</taxon>
        <taxon>Anaerolineales</taxon>
        <taxon>Anaerolineaceae</taxon>
        <taxon>Thermanaerothrix</taxon>
    </lineage>
</organism>
<protein>
    <submittedName>
        <fullName evidence="1">Uncharacterized protein</fullName>
    </submittedName>
</protein>
<keyword evidence="2" id="KW-1185">Reference proteome</keyword>
<comment type="caution">
    <text evidence="1">The sequence shown here is derived from an EMBL/GenBank/DDBJ whole genome shotgun (WGS) entry which is preliminary data.</text>
</comment>